<dbReference type="Pfam" id="PF01978">
    <property type="entry name" value="TrmB"/>
    <property type="match status" value="1"/>
</dbReference>
<evidence type="ECO:0000313" key="3">
    <source>
        <dbReference type="Proteomes" id="UP000000663"/>
    </source>
</evidence>
<dbReference type="AlphaFoldDB" id="Q0W7P9"/>
<sequence length="581" mass="65408">MEIDKKAVDSLTSFGLTEYEAKVYLALATRGVQKASALADISDIPRPHVYSVIKLLHEKGLIIIIPEKVAKYQAVPIETVLNKLLQDRMESIRSLEAIGKDLTSMISENRNKSEEESGEKVRLYNGRWAIMDLIHKMMGRATSSFKFITSDRGFLLTAAAYEQDIAALEKRKITAQFLLPVEKDTITMVERLSKKASIRHLDSTDRLDMLDPAEQENAFLRVVVVDDSEVLFVRATPGGGDESAIWTSQKELAKMISLMFRHMWRNAPDLTSKKAEIETGRKPEHLTPIYGDVELDGVLRMILSNAQTRLRCVISQDQLVYNFNTIIAEIRSKAGKGLKAQILVSIRNDFGRGHTLAGKFGDIAAIVDTMKALGVDIRHPLEESILSMYMNDEEVLFNLLGESATSSSGGNIGVYTNHYDTIARITEHFDRLWDKSIDVSERISEINRYISKEVVKDGEEGIKKYFERLSGLNLGHFAIKTSDPENKTITIICTDSAEARLEVKKAAHSDICESARSAFRSFGEYVYENTHMACSETKCISRGDPFCEFHLYPAEKDRKAVSNELVKFFESIKSERNKPKV</sequence>
<dbReference type="PANTHER" id="PTHR34293:SF1">
    <property type="entry name" value="HTH-TYPE TRANSCRIPTIONAL REGULATOR TRMBL2"/>
    <property type="match status" value="1"/>
</dbReference>
<dbReference type="InterPro" id="IPR036390">
    <property type="entry name" value="WH_DNA-bd_sf"/>
</dbReference>
<dbReference type="eggNOG" id="arCOG02037">
    <property type="taxonomic scope" value="Archaea"/>
</dbReference>
<dbReference type="Gene3D" id="1.10.10.10">
    <property type="entry name" value="Winged helix-like DNA-binding domain superfamily/Winged helix DNA-binding domain"/>
    <property type="match status" value="1"/>
</dbReference>
<evidence type="ECO:0000259" key="1">
    <source>
        <dbReference type="Pfam" id="PF01978"/>
    </source>
</evidence>
<dbReference type="OrthoDB" id="30795at2157"/>
<dbReference type="SUPFAM" id="SSF46785">
    <property type="entry name" value="Winged helix' DNA-binding domain"/>
    <property type="match status" value="1"/>
</dbReference>
<dbReference type="InterPro" id="IPR036388">
    <property type="entry name" value="WH-like_DNA-bd_sf"/>
</dbReference>
<dbReference type="STRING" id="351160.RCIX90"/>
<organism evidence="2 3">
    <name type="scientific">Methanocella arvoryzae (strain DSM 22066 / NBRC 105507 / MRE50)</name>
    <dbReference type="NCBI Taxonomy" id="351160"/>
    <lineage>
        <taxon>Archaea</taxon>
        <taxon>Methanobacteriati</taxon>
        <taxon>Methanobacteriota</taxon>
        <taxon>Stenosarchaea group</taxon>
        <taxon>Methanomicrobia</taxon>
        <taxon>Methanocellales</taxon>
        <taxon>Methanocellaceae</taxon>
        <taxon>Methanocella</taxon>
    </lineage>
</organism>
<evidence type="ECO:0000313" key="2">
    <source>
        <dbReference type="EMBL" id="CAJ35594.1"/>
    </source>
</evidence>
<dbReference type="Proteomes" id="UP000000663">
    <property type="component" value="Chromosome"/>
</dbReference>
<dbReference type="Gene3D" id="3.30.1380.20">
    <property type="entry name" value="Trafficking protein particle complex subunit 3"/>
    <property type="match status" value="1"/>
</dbReference>
<dbReference type="SUPFAM" id="SSF111126">
    <property type="entry name" value="Ligand-binding domain in the NO signalling and Golgi transport"/>
    <property type="match status" value="1"/>
</dbReference>
<proteinExistence type="predicted"/>
<dbReference type="KEGG" id="rci:RCIX90"/>
<feature type="domain" description="Transcription regulator TrmB N-terminal" evidence="1">
    <location>
        <begin position="11"/>
        <end position="78"/>
    </location>
</feature>
<dbReference type="RefSeq" id="WP_012036901.1">
    <property type="nucleotide sequence ID" value="NC_009464.1"/>
</dbReference>
<dbReference type="EMBL" id="AM114193">
    <property type="protein sequence ID" value="CAJ35594.1"/>
    <property type="molecule type" value="Genomic_DNA"/>
</dbReference>
<protein>
    <recommendedName>
        <fullName evidence="1">Transcription regulator TrmB N-terminal domain-containing protein</fullName>
    </recommendedName>
</protein>
<dbReference type="PANTHER" id="PTHR34293">
    <property type="entry name" value="HTH-TYPE TRANSCRIPTIONAL REGULATOR TRMBL2"/>
    <property type="match status" value="1"/>
</dbReference>
<gene>
    <name evidence="2" type="ORF">RCIX90</name>
</gene>
<keyword evidence="3" id="KW-1185">Reference proteome</keyword>
<dbReference type="InterPro" id="IPR002831">
    <property type="entry name" value="Tscrpt_reg_TrmB_N"/>
</dbReference>
<dbReference type="InterPro" id="IPR024096">
    <property type="entry name" value="NO_sig/Golgi_transp_ligand-bd"/>
</dbReference>
<reference evidence="2 3" key="1">
    <citation type="journal article" date="2006" name="Science">
        <title>Genome of rice cluster I archaea -- the key methane producers in the rice rhizosphere.</title>
        <authorList>
            <person name="Erkel C."/>
            <person name="Kube M."/>
            <person name="Reinhardt R."/>
            <person name="Liesack W."/>
        </authorList>
    </citation>
    <scope>NUCLEOTIDE SEQUENCE [LARGE SCALE GENOMIC DNA]</scope>
    <source>
        <strain evidence="3">DSM 22066 / NBRC 105507 / MRE50</strain>
    </source>
</reference>
<dbReference type="InterPro" id="IPR051797">
    <property type="entry name" value="TrmB-like"/>
</dbReference>
<accession>Q0W7P9</accession>
<name>Q0W7P9_METAR</name>
<dbReference type="GeneID" id="5144978"/>
<dbReference type="PATRIC" id="fig|351160.9.peg.2643"/>